<name>A0A6A7BFL8_9PLEO</name>
<feature type="domain" description="Phospholipase/carboxylesterase/thioesterase" evidence="3">
    <location>
        <begin position="28"/>
        <end position="256"/>
    </location>
</feature>
<sequence length="259" mass="28616">MYQSSLSSNAPNPPPSTTTTSPVSPPSHIIPPTPPHTHTIIFLHGRDSSAETFADELFESQTSSGKHFTTLFPSLKWVFPCAPKSYSALDQEEVSQWFEMSSVQRPQEDVSVQKAGLWESVGALRKLVQQEAEIVGGMQNVILAGISQGCATAIFTLLTSGWGVGGFVGVAGWLPFAEELGEVMDVPGRLREFVKTPVLLQHCRDDEVVPVGNGEDLRTRLERWGMRVAWQEYEKGGHWLQESEGMDGIVKFLQKCMER</sequence>
<protein>
    <submittedName>
        <fullName evidence="4">Phospholipase/carboxylesterase family protein-like protein</fullName>
    </submittedName>
</protein>
<dbReference type="PANTHER" id="PTHR10655">
    <property type="entry name" value="LYSOPHOSPHOLIPASE-RELATED"/>
    <property type="match status" value="1"/>
</dbReference>
<dbReference type="SUPFAM" id="SSF53474">
    <property type="entry name" value="alpha/beta-Hydrolases"/>
    <property type="match status" value="1"/>
</dbReference>
<dbReference type="Pfam" id="PF02230">
    <property type="entry name" value="Abhydrolase_2"/>
    <property type="match status" value="1"/>
</dbReference>
<dbReference type="Gene3D" id="3.40.50.1820">
    <property type="entry name" value="alpha/beta hydrolase"/>
    <property type="match status" value="1"/>
</dbReference>
<proteinExistence type="inferred from homology"/>
<dbReference type="GO" id="GO:0005737">
    <property type="term" value="C:cytoplasm"/>
    <property type="evidence" value="ECO:0007669"/>
    <property type="project" value="TreeGrafter"/>
</dbReference>
<evidence type="ECO:0000313" key="4">
    <source>
        <dbReference type="EMBL" id="KAF2854306.1"/>
    </source>
</evidence>
<evidence type="ECO:0000313" key="5">
    <source>
        <dbReference type="Proteomes" id="UP000799423"/>
    </source>
</evidence>
<gene>
    <name evidence="4" type="ORF">T440DRAFT_272577</name>
</gene>
<comment type="similarity">
    <text evidence="1">Belongs to the AB hydrolase superfamily. AB hydrolase 2 family.</text>
</comment>
<dbReference type="Proteomes" id="UP000799423">
    <property type="component" value="Unassembled WGS sequence"/>
</dbReference>
<dbReference type="InterPro" id="IPR003140">
    <property type="entry name" value="PLipase/COase/thioEstase"/>
</dbReference>
<dbReference type="AlphaFoldDB" id="A0A6A7BFL8"/>
<evidence type="ECO:0000259" key="3">
    <source>
        <dbReference type="Pfam" id="PF02230"/>
    </source>
</evidence>
<evidence type="ECO:0000256" key="1">
    <source>
        <dbReference type="ARBA" id="ARBA00006499"/>
    </source>
</evidence>
<dbReference type="EMBL" id="MU006293">
    <property type="protein sequence ID" value="KAF2854306.1"/>
    <property type="molecule type" value="Genomic_DNA"/>
</dbReference>
<accession>A0A6A7BFL8</accession>
<dbReference type="GO" id="GO:0052689">
    <property type="term" value="F:carboxylic ester hydrolase activity"/>
    <property type="evidence" value="ECO:0007669"/>
    <property type="project" value="TreeGrafter"/>
</dbReference>
<keyword evidence="5" id="KW-1185">Reference proteome</keyword>
<dbReference type="OrthoDB" id="2418081at2759"/>
<dbReference type="InterPro" id="IPR050565">
    <property type="entry name" value="LYPA1-2/EST-like"/>
</dbReference>
<reference evidence="4" key="1">
    <citation type="submission" date="2020-01" db="EMBL/GenBank/DDBJ databases">
        <authorList>
            <consortium name="DOE Joint Genome Institute"/>
            <person name="Haridas S."/>
            <person name="Albert R."/>
            <person name="Binder M."/>
            <person name="Bloem J."/>
            <person name="Labutti K."/>
            <person name="Salamov A."/>
            <person name="Andreopoulos B."/>
            <person name="Baker S.E."/>
            <person name="Barry K."/>
            <person name="Bills G."/>
            <person name="Bluhm B.H."/>
            <person name="Cannon C."/>
            <person name="Castanera R."/>
            <person name="Culley D.E."/>
            <person name="Daum C."/>
            <person name="Ezra D."/>
            <person name="Gonzalez J.B."/>
            <person name="Henrissat B."/>
            <person name="Kuo A."/>
            <person name="Liang C."/>
            <person name="Lipzen A."/>
            <person name="Lutzoni F."/>
            <person name="Magnuson J."/>
            <person name="Mondo S."/>
            <person name="Nolan M."/>
            <person name="Ohm R."/>
            <person name="Pangilinan J."/>
            <person name="Park H.-J."/>
            <person name="Ramirez L."/>
            <person name="Alfaro M."/>
            <person name="Sun H."/>
            <person name="Tritt A."/>
            <person name="Yoshinaga Y."/>
            <person name="Zwiers L.-H."/>
            <person name="Turgeon B.G."/>
            <person name="Goodwin S.B."/>
            <person name="Spatafora J.W."/>
            <person name="Crous P.W."/>
            <person name="Grigoriev I.V."/>
        </authorList>
    </citation>
    <scope>NUCLEOTIDE SEQUENCE</scope>
    <source>
        <strain evidence="4">IPT5</strain>
    </source>
</reference>
<dbReference type="InterPro" id="IPR029058">
    <property type="entry name" value="AB_hydrolase_fold"/>
</dbReference>
<feature type="region of interest" description="Disordered" evidence="2">
    <location>
        <begin position="1"/>
        <end position="37"/>
    </location>
</feature>
<feature type="compositionally biased region" description="Polar residues" evidence="2">
    <location>
        <begin position="1"/>
        <end position="10"/>
    </location>
</feature>
<evidence type="ECO:0000256" key="2">
    <source>
        <dbReference type="SAM" id="MobiDB-lite"/>
    </source>
</evidence>
<organism evidence="4 5">
    <name type="scientific">Plenodomus tracheiphilus IPT5</name>
    <dbReference type="NCBI Taxonomy" id="1408161"/>
    <lineage>
        <taxon>Eukaryota</taxon>
        <taxon>Fungi</taxon>
        <taxon>Dikarya</taxon>
        <taxon>Ascomycota</taxon>
        <taxon>Pezizomycotina</taxon>
        <taxon>Dothideomycetes</taxon>
        <taxon>Pleosporomycetidae</taxon>
        <taxon>Pleosporales</taxon>
        <taxon>Pleosporineae</taxon>
        <taxon>Leptosphaeriaceae</taxon>
        <taxon>Plenodomus</taxon>
    </lineage>
</organism>
<dbReference type="GO" id="GO:0008474">
    <property type="term" value="F:palmitoyl-(protein) hydrolase activity"/>
    <property type="evidence" value="ECO:0007669"/>
    <property type="project" value="TreeGrafter"/>
</dbReference>
<feature type="compositionally biased region" description="Pro residues" evidence="2">
    <location>
        <begin position="23"/>
        <end position="35"/>
    </location>
</feature>
<dbReference type="PANTHER" id="PTHR10655:SF63">
    <property type="entry name" value="PHOSPHOLIPASE_CARBOXYLESTERASE_THIOESTERASE DOMAIN-CONTAINING PROTEIN"/>
    <property type="match status" value="1"/>
</dbReference>